<dbReference type="AlphaFoldDB" id="A0A9J9HF67"/>
<dbReference type="Gene3D" id="1.20.120.1760">
    <property type="match status" value="1"/>
</dbReference>
<evidence type="ECO:0000313" key="4">
    <source>
        <dbReference type="Proteomes" id="UP000001989"/>
    </source>
</evidence>
<keyword evidence="4" id="KW-1185">Reference proteome</keyword>
<accession>A0A9J9HF67</accession>
<reference evidence="3 4" key="1">
    <citation type="journal article" date="2010" name="J. Bacteriol.">
        <title>Genome sequence of the dioxin-mineralizing bacterium Sphingomonas wittichii RW1.</title>
        <authorList>
            <person name="Miller T.R."/>
            <person name="Delcher A.L."/>
            <person name="Salzberg S.L."/>
            <person name="Saunders E."/>
            <person name="Detter J.C."/>
            <person name="Halden R.U."/>
        </authorList>
    </citation>
    <scope>NUCLEOTIDE SEQUENCE [LARGE SCALE GENOMIC DNA]</scope>
    <source>
        <strain evidence="4">DSM 6014 / CCUG 31198 / JCM 15750 / NBRC 105917 / EY 4224 / RW1</strain>
    </source>
</reference>
<dbReference type="Proteomes" id="UP000001989">
    <property type="component" value="Chromosome"/>
</dbReference>
<evidence type="ECO:0008006" key="5">
    <source>
        <dbReference type="Google" id="ProtNLM"/>
    </source>
</evidence>
<dbReference type="InterPro" id="IPR043130">
    <property type="entry name" value="CDP-OH_PTrfase_TM_dom"/>
</dbReference>
<dbReference type="GO" id="GO:0016780">
    <property type="term" value="F:phosphotransferase activity, for other substituted phosphate groups"/>
    <property type="evidence" value="ECO:0007669"/>
    <property type="project" value="InterPro"/>
</dbReference>
<feature type="transmembrane region" description="Helical" evidence="2">
    <location>
        <begin position="213"/>
        <end position="232"/>
    </location>
</feature>
<sequence length="310" mass="33234">MIRPRFRGDRCGCGPPTTAEGPGPSRKRPVPGRWRGIPVEGIGRGAVQAVGVGNDAGTGSGFRVASAHIEDIDADPRRSQQTKAFTIAPPKPAQLSRIQQNWLAANERRLLTWLCSRMPAWVTPDRLTAFGMAGAVMIFVGYVASNLSPYWLVLAIGGYAVQWFGDSMDGSLARFRRVERPAYGYFIDHSCDGLATLLILAGIGLSPFVTMDVALIALAGYMLLSIHAFLSARVLGELKLSYLSAGPSELRIMLVVLTVLMILLGSGPGLFGALSGFDVFVGTVGGILILLFIGQTLRTGRRLARFDEAA</sequence>
<evidence type="ECO:0000256" key="2">
    <source>
        <dbReference type="SAM" id="Phobius"/>
    </source>
</evidence>
<dbReference type="EMBL" id="CP000699">
    <property type="protein sequence ID" value="ABQ70417.1"/>
    <property type="molecule type" value="Genomic_DNA"/>
</dbReference>
<keyword evidence="2" id="KW-0472">Membrane</keyword>
<feature type="transmembrane region" description="Helical" evidence="2">
    <location>
        <begin position="186"/>
        <end position="207"/>
    </location>
</feature>
<evidence type="ECO:0000256" key="1">
    <source>
        <dbReference type="SAM" id="MobiDB-lite"/>
    </source>
</evidence>
<proteinExistence type="predicted"/>
<dbReference type="InterPro" id="IPR000462">
    <property type="entry name" value="CDP-OH_P_trans"/>
</dbReference>
<feature type="transmembrane region" description="Helical" evidence="2">
    <location>
        <begin position="150"/>
        <end position="165"/>
    </location>
</feature>
<name>A0A9J9HF67_RHIWR</name>
<keyword evidence="2" id="KW-1133">Transmembrane helix</keyword>
<organism evidence="3 4">
    <name type="scientific">Rhizorhabdus wittichii (strain DSM 6014 / CCUG 31198 / JCM 15750 / NBRC 105917 / EY 4224 / RW1)</name>
    <name type="common">Sphingomonas wittichii</name>
    <dbReference type="NCBI Taxonomy" id="392499"/>
    <lineage>
        <taxon>Bacteria</taxon>
        <taxon>Pseudomonadati</taxon>
        <taxon>Pseudomonadota</taxon>
        <taxon>Alphaproteobacteria</taxon>
        <taxon>Sphingomonadales</taxon>
        <taxon>Sphingomonadaceae</taxon>
        <taxon>Rhizorhabdus</taxon>
    </lineage>
</organism>
<keyword evidence="2" id="KW-0812">Transmembrane</keyword>
<dbReference type="Pfam" id="PF01066">
    <property type="entry name" value="CDP-OH_P_transf"/>
    <property type="match status" value="1"/>
</dbReference>
<feature type="region of interest" description="Disordered" evidence="1">
    <location>
        <begin position="1"/>
        <end position="32"/>
    </location>
</feature>
<dbReference type="KEGG" id="swi:Swit_4074"/>
<gene>
    <name evidence="3" type="ordered locus">Swit_4074</name>
</gene>
<protein>
    <recommendedName>
        <fullName evidence="5">CDP-alcohol phosphatidyltransferase family protein</fullName>
    </recommendedName>
</protein>
<feature type="transmembrane region" description="Helical" evidence="2">
    <location>
        <begin position="279"/>
        <end position="297"/>
    </location>
</feature>
<feature type="compositionally biased region" description="Basic and acidic residues" evidence="1">
    <location>
        <begin position="1"/>
        <end position="10"/>
    </location>
</feature>
<feature type="transmembrane region" description="Helical" evidence="2">
    <location>
        <begin position="252"/>
        <end position="273"/>
    </location>
</feature>
<dbReference type="GO" id="GO:0008654">
    <property type="term" value="P:phospholipid biosynthetic process"/>
    <property type="evidence" value="ECO:0007669"/>
    <property type="project" value="InterPro"/>
</dbReference>
<evidence type="ECO:0000313" key="3">
    <source>
        <dbReference type="EMBL" id="ABQ70417.1"/>
    </source>
</evidence>
<dbReference type="GO" id="GO:0016020">
    <property type="term" value="C:membrane"/>
    <property type="evidence" value="ECO:0007669"/>
    <property type="project" value="InterPro"/>
</dbReference>